<name>A0ABW7C7N5_9CYAN</name>
<dbReference type="InterPro" id="IPR002639">
    <property type="entry name" value="UreF"/>
</dbReference>
<comment type="function">
    <text evidence="3">Required for maturation of urease via the functional incorporation of the urease nickel metallocenter.</text>
</comment>
<protein>
    <recommendedName>
        <fullName evidence="3">Urease accessory protein UreF</fullName>
    </recommendedName>
</protein>
<dbReference type="PANTHER" id="PTHR33620">
    <property type="entry name" value="UREASE ACCESSORY PROTEIN F"/>
    <property type="match status" value="1"/>
</dbReference>
<gene>
    <name evidence="3" type="primary">ureF</name>
    <name evidence="4" type="ORF">VPK24_06085</name>
</gene>
<evidence type="ECO:0000256" key="1">
    <source>
        <dbReference type="ARBA" id="ARBA00022988"/>
    </source>
</evidence>
<dbReference type="InterPro" id="IPR038277">
    <property type="entry name" value="UreF_sf"/>
</dbReference>
<dbReference type="Gene3D" id="1.10.4190.10">
    <property type="entry name" value="Urease accessory protein UreF"/>
    <property type="match status" value="1"/>
</dbReference>
<reference evidence="5" key="1">
    <citation type="journal article" date="2024" name="Algal Res.">
        <title>Biochemical, toxicological and genomic investigation of a high-biomass producing Limnothrix strain isolated from Italian shallow drinking water reservoir.</title>
        <authorList>
            <person name="Simonazzi M."/>
            <person name="Shishido T.K."/>
            <person name="Delbaje E."/>
            <person name="Wahlsten M."/>
            <person name="Fewer D.P."/>
            <person name="Sivonen K."/>
            <person name="Pezzolesi L."/>
            <person name="Pistocchi R."/>
        </authorList>
    </citation>
    <scope>NUCLEOTIDE SEQUENCE [LARGE SCALE GENOMIC DNA]</scope>
    <source>
        <strain evidence="5">LRLZ20PSL1</strain>
    </source>
</reference>
<keyword evidence="2 3" id="KW-0143">Chaperone</keyword>
<evidence type="ECO:0000313" key="5">
    <source>
        <dbReference type="Proteomes" id="UP001604335"/>
    </source>
</evidence>
<comment type="subunit">
    <text evidence="3">UreD, UreF and UreG form a complex that acts as a GTP-hydrolysis-dependent molecular chaperone, activating the urease apoprotein by helping to assemble the nickel containing metallocenter of UreC. The UreE protein probably delivers the nickel.</text>
</comment>
<sequence>MQRSIAPTIPTTITTTTPIPTTMSEPLSRSLALLQLASPALPVGAFSYSEAIETLVDKGRVRSAADLTDWLRQELRVGSIRLEAAALLKARQAIDQGDRDSIHHWNQWISALRETEELRLQSWQMGRSLVTLAKDLNPTDATLMALNLQPVNYAIAFASLAAHWQLSHAEMLTAYLQSWASNLVSAGVRSIPIGQTQGQQTLLNLWPDLTAAIAEIQQLATADTDDDWFACGWGLSISSMIHETQYSRLFRS</sequence>
<keyword evidence="1 3" id="KW-0996">Nickel insertion</keyword>
<evidence type="ECO:0000256" key="3">
    <source>
        <dbReference type="HAMAP-Rule" id="MF_01385"/>
    </source>
</evidence>
<keyword evidence="5" id="KW-1185">Reference proteome</keyword>
<dbReference type="HAMAP" id="MF_01385">
    <property type="entry name" value="UreF"/>
    <property type="match status" value="1"/>
</dbReference>
<keyword evidence="3" id="KW-0963">Cytoplasm</keyword>
<proteinExistence type="inferred from homology"/>
<dbReference type="EMBL" id="JAZAQF010000029">
    <property type="protein sequence ID" value="MFG3817200.1"/>
    <property type="molecule type" value="Genomic_DNA"/>
</dbReference>
<dbReference type="PIRSF" id="PIRSF009467">
    <property type="entry name" value="Ureas_acces_UreF"/>
    <property type="match status" value="1"/>
</dbReference>
<comment type="subcellular location">
    <subcellularLocation>
        <location evidence="3">Cytoplasm</location>
    </subcellularLocation>
</comment>
<dbReference type="RefSeq" id="WP_393011341.1">
    <property type="nucleotide sequence ID" value="NZ_JAZAQF010000029.1"/>
</dbReference>
<dbReference type="PANTHER" id="PTHR33620:SF1">
    <property type="entry name" value="UREASE ACCESSORY PROTEIN F"/>
    <property type="match status" value="1"/>
</dbReference>
<evidence type="ECO:0000313" key="4">
    <source>
        <dbReference type="EMBL" id="MFG3817200.1"/>
    </source>
</evidence>
<organism evidence="4 5">
    <name type="scientific">Limnothrix redekei LRLZ20PSL1</name>
    <dbReference type="NCBI Taxonomy" id="3112953"/>
    <lineage>
        <taxon>Bacteria</taxon>
        <taxon>Bacillati</taxon>
        <taxon>Cyanobacteriota</taxon>
        <taxon>Cyanophyceae</taxon>
        <taxon>Pseudanabaenales</taxon>
        <taxon>Pseudanabaenaceae</taxon>
        <taxon>Limnothrix</taxon>
    </lineage>
</organism>
<dbReference type="Proteomes" id="UP001604335">
    <property type="component" value="Unassembled WGS sequence"/>
</dbReference>
<comment type="caution">
    <text evidence="4">The sequence shown here is derived from an EMBL/GenBank/DDBJ whole genome shotgun (WGS) entry which is preliminary data.</text>
</comment>
<comment type="similarity">
    <text evidence="3">Belongs to the UreF family.</text>
</comment>
<evidence type="ECO:0000256" key="2">
    <source>
        <dbReference type="ARBA" id="ARBA00023186"/>
    </source>
</evidence>
<dbReference type="Pfam" id="PF01730">
    <property type="entry name" value="UreF"/>
    <property type="match status" value="1"/>
</dbReference>
<accession>A0ABW7C7N5</accession>